<sequence>MASRSLSRRKMITVTSNLALGTANSRLFVVLGEPKAIPAESFPQRIYPRIYP</sequence>
<organism evidence="1 2">
    <name type="scientific">Adhaeretor mobilis</name>
    <dbReference type="NCBI Taxonomy" id="1930276"/>
    <lineage>
        <taxon>Bacteria</taxon>
        <taxon>Pseudomonadati</taxon>
        <taxon>Planctomycetota</taxon>
        <taxon>Planctomycetia</taxon>
        <taxon>Pirellulales</taxon>
        <taxon>Lacipirellulaceae</taxon>
        <taxon>Adhaeretor</taxon>
    </lineage>
</organism>
<reference evidence="1 2" key="1">
    <citation type="submission" date="2019-02" db="EMBL/GenBank/DDBJ databases">
        <title>Deep-cultivation of Planctomycetes and their phenomic and genomic characterization uncovers novel biology.</title>
        <authorList>
            <person name="Wiegand S."/>
            <person name="Jogler M."/>
            <person name="Boedeker C."/>
            <person name="Pinto D."/>
            <person name="Vollmers J."/>
            <person name="Rivas-Marin E."/>
            <person name="Kohn T."/>
            <person name="Peeters S.H."/>
            <person name="Heuer A."/>
            <person name="Rast P."/>
            <person name="Oberbeckmann S."/>
            <person name="Bunk B."/>
            <person name="Jeske O."/>
            <person name="Meyerdierks A."/>
            <person name="Storesund J.E."/>
            <person name="Kallscheuer N."/>
            <person name="Luecker S."/>
            <person name="Lage O.M."/>
            <person name="Pohl T."/>
            <person name="Merkel B.J."/>
            <person name="Hornburger P."/>
            <person name="Mueller R.-W."/>
            <person name="Bruemmer F."/>
            <person name="Labrenz M."/>
            <person name="Spormann A.M."/>
            <person name="Op den Camp H."/>
            <person name="Overmann J."/>
            <person name="Amann R."/>
            <person name="Jetten M.S.M."/>
            <person name="Mascher T."/>
            <person name="Medema M.H."/>
            <person name="Devos D.P."/>
            <person name="Kaster A.-K."/>
            <person name="Ovreas L."/>
            <person name="Rohde M."/>
            <person name="Galperin M.Y."/>
            <person name="Jogler C."/>
        </authorList>
    </citation>
    <scope>NUCLEOTIDE SEQUENCE [LARGE SCALE GENOMIC DNA]</scope>
    <source>
        <strain evidence="1 2">HG15A2</strain>
    </source>
</reference>
<gene>
    <name evidence="1" type="ORF">HG15A2_01820</name>
</gene>
<protein>
    <submittedName>
        <fullName evidence="1">Uncharacterized protein</fullName>
    </submittedName>
</protein>
<keyword evidence="2" id="KW-1185">Reference proteome</keyword>
<dbReference type="KEGG" id="amob:HG15A2_01820"/>
<dbReference type="AlphaFoldDB" id="A0A517MPV9"/>
<evidence type="ECO:0000313" key="2">
    <source>
        <dbReference type="Proteomes" id="UP000319852"/>
    </source>
</evidence>
<evidence type="ECO:0000313" key="1">
    <source>
        <dbReference type="EMBL" id="QDS96923.1"/>
    </source>
</evidence>
<proteinExistence type="predicted"/>
<dbReference type="Proteomes" id="UP000319852">
    <property type="component" value="Chromosome"/>
</dbReference>
<accession>A0A517MPV9</accession>
<name>A0A517MPV9_9BACT</name>
<dbReference type="EMBL" id="CP036263">
    <property type="protein sequence ID" value="QDS96923.1"/>
    <property type="molecule type" value="Genomic_DNA"/>
</dbReference>